<proteinExistence type="predicted"/>
<sequence length="583" mass="68383">MIISIAILLLARRAFSSLLFQEPISSFNKDTVSINLHANKLSADNLNELFGKFREALLRGQIHLMIDIGEKGVDVQRKMIEVDDSTDNKENNLEMDHLDDFDRMSAINAAEFEYIHMANYPISTRRLMLKEMVDDISNILRHMTLMQKYNVKNEKLIYQNLFRKEGLHHRVLSIGHQNSLNLNQILKQHEFPQTFFNDKFAFQTGRQDLNSELKIFFEYAKSVQDNLLWLSKLLDAKRHELRHVFDDIIRWKLLNLQKQAQFLLENLIEKEKRSMKTKNNKYHDFLKDKSMNTVTNIKNIEFGKAITLNKKDKENFNKTDKAILLTKEIESSFNEIYNKTRTMNKNIMNNRIAPKTEMQILSYSELLKNLNRPNSKHKNFAIKADSANEEFIVEKFTETADNPTTNDTYIQKKEIFHDKNFFTIKTGSIDKRIFLKEIIPKESRTFKNKLINLEDRRNWFSQLKNISSLPSKNITTLTKDQKQVGTMLLESLMSNITNIPTSLSRRTLQFLVPRNKNEAQKQKDYHYIIRKNNDTNYRGDTNLKLQRKTSTMDEILEAVDGILPTRNPAKMSATKLKLLSELS</sequence>
<dbReference type="OrthoDB" id="7547669at2759"/>
<evidence type="ECO:0000313" key="2">
    <source>
        <dbReference type="EMBL" id="RLU22988.1"/>
    </source>
</evidence>
<feature type="chain" id="PRO_5017954769" evidence="1">
    <location>
        <begin position="17"/>
        <end position="583"/>
    </location>
</feature>
<keyword evidence="1" id="KW-0732">Signal</keyword>
<dbReference type="Proteomes" id="UP000279307">
    <property type="component" value="Chromosome 5"/>
</dbReference>
<dbReference type="EMBL" id="QOIP01000005">
    <property type="protein sequence ID" value="RLU22988.1"/>
    <property type="molecule type" value="Genomic_DNA"/>
</dbReference>
<dbReference type="AlphaFoldDB" id="A0A3L8DT99"/>
<evidence type="ECO:0000256" key="1">
    <source>
        <dbReference type="SAM" id="SignalP"/>
    </source>
</evidence>
<gene>
    <name evidence="2" type="ORF">DMN91_005266</name>
</gene>
<accession>A0A3L8DT99</accession>
<organism evidence="2 3">
    <name type="scientific">Ooceraea biroi</name>
    <name type="common">Clonal raider ant</name>
    <name type="synonym">Cerapachys biroi</name>
    <dbReference type="NCBI Taxonomy" id="2015173"/>
    <lineage>
        <taxon>Eukaryota</taxon>
        <taxon>Metazoa</taxon>
        <taxon>Ecdysozoa</taxon>
        <taxon>Arthropoda</taxon>
        <taxon>Hexapoda</taxon>
        <taxon>Insecta</taxon>
        <taxon>Pterygota</taxon>
        <taxon>Neoptera</taxon>
        <taxon>Endopterygota</taxon>
        <taxon>Hymenoptera</taxon>
        <taxon>Apocrita</taxon>
        <taxon>Aculeata</taxon>
        <taxon>Formicoidea</taxon>
        <taxon>Formicidae</taxon>
        <taxon>Dorylinae</taxon>
        <taxon>Ooceraea</taxon>
    </lineage>
</organism>
<comment type="caution">
    <text evidence="2">The sequence shown here is derived from an EMBL/GenBank/DDBJ whole genome shotgun (WGS) entry which is preliminary data.</text>
</comment>
<reference evidence="2 3" key="1">
    <citation type="journal article" date="2018" name="Genome Res.">
        <title>The genomic architecture and molecular evolution of ant odorant receptors.</title>
        <authorList>
            <person name="McKenzie S.K."/>
            <person name="Kronauer D.J.C."/>
        </authorList>
    </citation>
    <scope>NUCLEOTIDE SEQUENCE [LARGE SCALE GENOMIC DNA]</scope>
    <source>
        <strain evidence="2">Clonal line C1</strain>
    </source>
</reference>
<protein>
    <submittedName>
        <fullName evidence="2">Uncharacterized protein</fullName>
    </submittedName>
</protein>
<evidence type="ECO:0000313" key="3">
    <source>
        <dbReference type="Proteomes" id="UP000279307"/>
    </source>
</evidence>
<name>A0A3L8DT99_OOCBI</name>
<feature type="signal peptide" evidence="1">
    <location>
        <begin position="1"/>
        <end position="16"/>
    </location>
</feature>